<keyword evidence="1" id="KW-0067">ATP-binding</keyword>
<dbReference type="PANTHER" id="PTHR37807:SF3">
    <property type="entry name" value="OS07G0160300 PROTEIN"/>
    <property type="match status" value="1"/>
</dbReference>
<keyword evidence="1" id="KW-0547">Nucleotide-binding</keyword>
<evidence type="ECO:0000313" key="1">
    <source>
        <dbReference type="EMBL" id="NKC69261.1"/>
    </source>
</evidence>
<proteinExistence type="predicted"/>
<dbReference type="SUPFAM" id="SSF52540">
    <property type="entry name" value="P-loop containing nucleoside triphosphate hydrolases"/>
    <property type="match status" value="1"/>
</dbReference>
<dbReference type="Gene3D" id="3.40.50.300">
    <property type="entry name" value="P-loop containing nucleotide triphosphate hydrolases"/>
    <property type="match status" value="1"/>
</dbReference>
<dbReference type="PANTHER" id="PTHR37807">
    <property type="entry name" value="OS07G0160300 PROTEIN"/>
    <property type="match status" value="1"/>
</dbReference>
<dbReference type="Proteomes" id="UP000521358">
    <property type="component" value="Unassembled WGS sequence"/>
</dbReference>
<gene>
    <name evidence="1" type="ORF">HED35_14280</name>
</gene>
<dbReference type="EMBL" id="JAAVMB010000024">
    <property type="protein sequence ID" value="NKC69261.1"/>
    <property type="molecule type" value="Genomic_DNA"/>
</dbReference>
<organism evidence="1 2">
    <name type="scientific">Vagococcus fluvialis</name>
    <dbReference type="NCBI Taxonomy" id="2738"/>
    <lineage>
        <taxon>Bacteria</taxon>
        <taxon>Bacillati</taxon>
        <taxon>Bacillota</taxon>
        <taxon>Bacilli</taxon>
        <taxon>Lactobacillales</taxon>
        <taxon>Enterococcaceae</taxon>
        <taxon>Vagococcus</taxon>
    </lineage>
</organism>
<dbReference type="InterPro" id="IPR027417">
    <property type="entry name" value="P-loop_NTPase"/>
</dbReference>
<dbReference type="AlphaFoldDB" id="A0A7X6I492"/>
<dbReference type="Pfam" id="PF13671">
    <property type="entry name" value="AAA_33"/>
    <property type="match status" value="1"/>
</dbReference>
<dbReference type="GO" id="GO:0005524">
    <property type="term" value="F:ATP binding"/>
    <property type="evidence" value="ECO:0007669"/>
    <property type="project" value="UniProtKB-KW"/>
</dbReference>
<comment type="caution">
    <text evidence="1">The sequence shown here is derived from an EMBL/GenBank/DDBJ whole genome shotgun (WGS) entry which is preliminary data.</text>
</comment>
<evidence type="ECO:0000313" key="2">
    <source>
        <dbReference type="Proteomes" id="UP000521358"/>
    </source>
</evidence>
<sequence>MYFIQMSGVPGSGKSTLAKAISQNLDVVIVDHDTTKTALLEQVKDVLQNSEVGKVSYHLDWVIIESLMIQNKNIIFDSPCLYEVIVEKGIHLADKYGYEYKYVECINKDFVEVSKRLSDRKAKLSQIKEFGSYEVFSKALKNSKKPKNGAFIIVNSSKKLETYLMEVLKYIRKT</sequence>
<name>A0A7X6I492_9ENTE</name>
<reference evidence="1 2" key="1">
    <citation type="submission" date="2020-03" db="EMBL/GenBank/DDBJ databases">
        <title>Bacterial samples isolated from urine from healthy bovine heifers (Gyr breed).</title>
        <authorList>
            <person name="Giannattasio-Ferraz S."/>
            <person name="Maskeri L."/>
            <person name="Penido A."/>
            <person name="Barbosa-Stancioli E.F."/>
            <person name="Putonti C."/>
        </authorList>
    </citation>
    <scope>NUCLEOTIDE SEQUENCE [LARGE SCALE GENOMIC DNA]</scope>
    <source>
        <strain evidence="1 2">UFMG-H7</strain>
    </source>
</reference>
<protein>
    <submittedName>
        <fullName evidence="1">ATP-binding protein</fullName>
    </submittedName>
</protein>
<accession>A0A7X6I492</accession>
<dbReference type="RefSeq" id="WP_167808256.1">
    <property type="nucleotide sequence ID" value="NZ_JAAVMB010000024.1"/>
</dbReference>